<dbReference type="HOGENOM" id="CLU_010595_9_0_1"/>
<dbReference type="Proteomes" id="UP000022910">
    <property type="component" value="Unassembled WGS sequence"/>
</dbReference>
<dbReference type="AlphaFoldDB" id="A0A015LYH4"/>
<evidence type="ECO:0000259" key="2">
    <source>
        <dbReference type="Pfam" id="PF13649"/>
    </source>
</evidence>
<name>A0A015LYH4_RHIIW</name>
<comment type="caution">
    <text evidence="3">The sequence shown here is derived from an EMBL/GenBank/DDBJ whole genome shotgun (WGS) entry which is preliminary data.</text>
</comment>
<dbReference type="InterPro" id="IPR029063">
    <property type="entry name" value="SAM-dependent_MTases_sf"/>
</dbReference>
<keyword evidence="4" id="KW-1185">Reference proteome</keyword>
<accession>A0A015LYH4</accession>
<dbReference type="EMBL" id="JEMT01026253">
    <property type="protein sequence ID" value="EXX59693.1"/>
    <property type="molecule type" value="Genomic_DNA"/>
</dbReference>
<dbReference type="OrthoDB" id="417697at2759"/>
<organism evidence="3 4">
    <name type="scientific">Rhizophagus irregularis (strain DAOM 197198w)</name>
    <name type="common">Glomus intraradices</name>
    <dbReference type="NCBI Taxonomy" id="1432141"/>
    <lineage>
        <taxon>Eukaryota</taxon>
        <taxon>Fungi</taxon>
        <taxon>Fungi incertae sedis</taxon>
        <taxon>Mucoromycota</taxon>
        <taxon>Glomeromycotina</taxon>
        <taxon>Glomeromycetes</taxon>
        <taxon>Glomerales</taxon>
        <taxon>Glomeraceae</taxon>
        <taxon>Rhizophagus</taxon>
    </lineage>
</organism>
<dbReference type="OMA" id="HENNHRD"/>
<dbReference type="SUPFAM" id="SSF53335">
    <property type="entry name" value="S-adenosyl-L-methionine-dependent methyltransferases"/>
    <property type="match status" value="1"/>
</dbReference>
<evidence type="ECO:0000256" key="1">
    <source>
        <dbReference type="SAM" id="MobiDB-lite"/>
    </source>
</evidence>
<sequence length="308" mass="35274">MGNSILSTLNKTRKMKRGSSSKSSKSKENNNNRQNEQKQLQYYLPNHVKDTDIMVILHFLARYLFQSIFSAPIEHKFSQEDYKILDVGCGPGTWLLELATVHKFPKFFGLDLFPIYPTEIKPDNVEFTQGDVLKGLPFSDNTFDYVHQGNMLSVFTFEEWHSVIQELIRVCKPGGYIEFTEPELATNTGPILTRFYDALITLSDSRNVKIRISKEIIKILESSPTVKNVDYKIATVSLGTKKGGNAGQAYMEVHDGYFLNDPMPETMCKFMELSQEEYLKLFKDAKDEIESGVAPDCDLYRIWCQKAQ</sequence>
<dbReference type="GO" id="GO:0008168">
    <property type="term" value="F:methyltransferase activity"/>
    <property type="evidence" value="ECO:0007669"/>
    <property type="project" value="TreeGrafter"/>
</dbReference>
<dbReference type="InterPro" id="IPR041698">
    <property type="entry name" value="Methyltransf_25"/>
</dbReference>
<dbReference type="PANTHER" id="PTHR43591:SF24">
    <property type="entry name" value="2-METHOXY-6-POLYPRENYL-1,4-BENZOQUINOL METHYLASE, MITOCHONDRIAL"/>
    <property type="match status" value="1"/>
</dbReference>
<reference evidence="3 4" key="1">
    <citation type="submission" date="2014-02" db="EMBL/GenBank/DDBJ databases">
        <title>Single nucleus genome sequencing reveals high similarity among nuclei of an endomycorrhizal fungus.</title>
        <authorList>
            <person name="Lin K."/>
            <person name="Geurts R."/>
            <person name="Zhang Z."/>
            <person name="Limpens E."/>
            <person name="Saunders D.G."/>
            <person name="Mu D."/>
            <person name="Pang E."/>
            <person name="Cao H."/>
            <person name="Cha H."/>
            <person name="Lin T."/>
            <person name="Zhou Q."/>
            <person name="Shang Y."/>
            <person name="Li Y."/>
            <person name="Ivanov S."/>
            <person name="Sharma T."/>
            <person name="Velzen R.V."/>
            <person name="Ruijter N.D."/>
            <person name="Aanen D.K."/>
            <person name="Win J."/>
            <person name="Kamoun S."/>
            <person name="Bisseling T."/>
            <person name="Huang S."/>
        </authorList>
    </citation>
    <scope>NUCLEOTIDE SEQUENCE [LARGE SCALE GENOMIC DNA]</scope>
    <source>
        <strain evidence="4">DAOM197198w</strain>
    </source>
</reference>
<evidence type="ECO:0000313" key="3">
    <source>
        <dbReference type="EMBL" id="EXX59693.1"/>
    </source>
</evidence>
<feature type="domain" description="Methyltransferase" evidence="2">
    <location>
        <begin position="84"/>
        <end position="175"/>
    </location>
</feature>
<gene>
    <name evidence="3" type="ORF">RirG_186730</name>
</gene>
<dbReference type="CDD" id="cd02440">
    <property type="entry name" value="AdoMet_MTases"/>
    <property type="match status" value="1"/>
</dbReference>
<feature type="region of interest" description="Disordered" evidence="1">
    <location>
        <begin position="1"/>
        <end position="36"/>
    </location>
</feature>
<protein>
    <recommendedName>
        <fullName evidence="2">Methyltransferase domain-containing protein</fullName>
    </recommendedName>
</protein>
<dbReference type="Pfam" id="PF13649">
    <property type="entry name" value="Methyltransf_25"/>
    <property type="match status" value="1"/>
</dbReference>
<proteinExistence type="predicted"/>
<feature type="compositionally biased region" description="Polar residues" evidence="1">
    <location>
        <begin position="1"/>
        <end position="10"/>
    </location>
</feature>
<dbReference type="PANTHER" id="PTHR43591">
    <property type="entry name" value="METHYLTRANSFERASE"/>
    <property type="match status" value="1"/>
</dbReference>
<evidence type="ECO:0000313" key="4">
    <source>
        <dbReference type="Proteomes" id="UP000022910"/>
    </source>
</evidence>
<dbReference type="SMR" id="A0A015LYH4"/>
<dbReference type="Gene3D" id="3.40.50.150">
    <property type="entry name" value="Vaccinia Virus protein VP39"/>
    <property type="match status" value="1"/>
</dbReference>
<dbReference type="STRING" id="1432141.A0A015LYH4"/>